<sequence>MSSTRTQPLRLPDAFVQRLRDSWGPLEVDRMLAGMRAPRPVTLRVNTLRTNVRATIAALWQAGIKVERVSWYPDALIVKNARESRLEALPEYRDGHFYLQSLSSMVPPLVLAPRPGERVLDVAAAPGSKTTQMAAMMENRGAILAIETSAVRAERLRFNLQRQQVTIAEVRVGDGRRLGPGSRGQFDRVLLDAPCSGEGRFVMGDVSTYRHWSERLVRRLVPLQRQLLSSALRAVRPGGVVVYSTCTINPDENEGVVEWALGRYGDALEVLPIELALPARWPGLTGGGGHPALRLALRIPPSATMEGFFVCKLRVKRPLQTSPPDGSPGN</sequence>
<gene>
    <name evidence="8" type="ORF">U7230_14180</name>
</gene>
<evidence type="ECO:0000256" key="4">
    <source>
        <dbReference type="ARBA" id="ARBA00022691"/>
    </source>
</evidence>
<dbReference type="Pfam" id="PF22458">
    <property type="entry name" value="RsmF-B_ferredox"/>
    <property type="match status" value="1"/>
</dbReference>
<evidence type="ECO:0000256" key="2">
    <source>
        <dbReference type="ARBA" id="ARBA00022603"/>
    </source>
</evidence>
<dbReference type="PRINTS" id="PR02008">
    <property type="entry name" value="RCMTFAMILY"/>
</dbReference>
<evidence type="ECO:0000259" key="7">
    <source>
        <dbReference type="PROSITE" id="PS51686"/>
    </source>
</evidence>
<dbReference type="PANTHER" id="PTHR22807:SF61">
    <property type="entry name" value="NOL1_NOP2_SUN FAMILY PROTEIN _ ANTITERMINATION NUSB DOMAIN-CONTAINING PROTEIN"/>
    <property type="match status" value="1"/>
</dbReference>
<dbReference type="NCBIfam" id="TIGR00446">
    <property type="entry name" value="nop2p"/>
    <property type="match status" value="1"/>
</dbReference>
<dbReference type="SUPFAM" id="SSF53335">
    <property type="entry name" value="S-adenosyl-L-methionine-dependent methyltransferases"/>
    <property type="match status" value="1"/>
</dbReference>
<evidence type="ECO:0000313" key="9">
    <source>
        <dbReference type="Proteomes" id="UP001332192"/>
    </source>
</evidence>
<dbReference type="PANTHER" id="PTHR22807">
    <property type="entry name" value="NOP2 YEAST -RELATED NOL1/NOP2/FMU SUN DOMAIN-CONTAINING"/>
    <property type="match status" value="1"/>
</dbReference>
<dbReference type="InterPro" id="IPR054728">
    <property type="entry name" value="RsmB-like_ferredoxin"/>
</dbReference>
<feature type="binding site" evidence="6">
    <location>
        <position position="174"/>
    </location>
    <ligand>
        <name>S-adenosyl-L-methionine</name>
        <dbReference type="ChEBI" id="CHEBI:59789"/>
    </ligand>
</feature>
<dbReference type="InterPro" id="IPR029063">
    <property type="entry name" value="SAM-dependent_MTases_sf"/>
</dbReference>
<feature type="binding site" evidence="6">
    <location>
        <position position="147"/>
    </location>
    <ligand>
        <name>S-adenosyl-L-methionine</name>
        <dbReference type="ChEBI" id="CHEBI:59789"/>
    </ligand>
</feature>
<keyword evidence="9" id="KW-1185">Reference proteome</keyword>
<evidence type="ECO:0000256" key="1">
    <source>
        <dbReference type="ARBA" id="ARBA00007494"/>
    </source>
</evidence>
<dbReference type="GO" id="GO:0008168">
    <property type="term" value="F:methyltransferase activity"/>
    <property type="evidence" value="ECO:0007669"/>
    <property type="project" value="UniProtKB-KW"/>
</dbReference>
<dbReference type="InterPro" id="IPR011023">
    <property type="entry name" value="Nop2p"/>
</dbReference>
<dbReference type="InterPro" id="IPR023267">
    <property type="entry name" value="RCMT"/>
</dbReference>
<evidence type="ECO:0000313" key="8">
    <source>
        <dbReference type="EMBL" id="WRP17211.1"/>
    </source>
</evidence>
<keyword evidence="2 6" id="KW-0489">Methyltransferase</keyword>
<keyword evidence="3 6" id="KW-0808">Transferase</keyword>
<dbReference type="GO" id="GO:0032259">
    <property type="term" value="P:methylation"/>
    <property type="evidence" value="ECO:0007669"/>
    <property type="project" value="UniProtKB-KW"/>
</dbReference>
<dbReference type="InterPro" id="IPR018314">
    <property type="entry name" value="RsmB/NOL1/NOP2-like_CS"/>
</dbReference>
<dbReference type="PROSITE" id="PS01153">
    <property type="entry name" value="NOL1_NOP2_SUN"/>
    <property type="match status" value="1"/>
</dbReference>
<evidence type="ECO:0000256" key="5">
    <source>
        <dbReference type="ARBA" id="ARBA00022884"/>
    </source>
</evidence>
<dbReference type="EMBL" id="CP141615">
    <property type="protein sequence ID" value="WRP17211.1"/>
    <property type="molecule type" value="Genomic_DNA"/>
</dbReference>
<dbReference type="EC" id="2.1.1.-" evidence="8"/>
<protein>
    <submittedName>
        <fullName evidence="8">RsmB/NOP family class I SAM-dependent RNA methyltransferase</fullName>
        <ecNumber evidence="8">2.1.1.-</ecNumber>
    </submittedName>
</protein>
<dbReference type="PROSITE" id="PS51686">
    <property type="entry name" value="SAM_MT_RSMB_NOP"/>
    <property type="match status" value="1"/>
</dbReference>
<evidence type="ECO:0000256" key="6">
    <source>
        <dbReference type="PROSITE-ProRule" id="PRU01023"/>
    </source>
</evidence>
<dbReference type="Proteomes" id="UP001332192">
    <property type="component" value="Chromosome"/>
</dbReference>
<accession>A0ABZ1BX19</accession>
<organism evidence="8 9">
    <name type="scientific">Carboxydichorda subterranea</name>
    <dbReference type="NCBI Taxonomy" id="3109565"/>
    <lineage>
        <taxon>Bacteria</taxon>
        <taxon>Bacillati</taxon>
        <taxon>Bacillota</taxon>
        <taxon>Limnochordia</taxon>
        <taxon>Limnochordales</taxon>
        <taxon>Geochordaceae</taxon>
        <taxon>Carboxydichorda</taxon>
    </lineage>
</organism>
<keyword evidence="4 6" id="KW-0949">S-adenosyl-L-methionine</keyword>
<dbReference type="Pfam" id="PF01189">
    <property type="entry name" value="Methyltr_RsmB-F"/>
    <property type="match status" value="1"/>
</dbReference>
<feature type="binding site" evidence="6">
    <location>
        <begin position="123"/>
        <end position="129"/>
    </location>
    <ligand>
        <name>S-adenosyl-L-methionine</name>
        <dbReference type="ChEBI" id="CHEBI:59789"/>
    </ligand>
</feature>
<keyword evidence="5 6" id="KW-0694">RNA-binding</keyword>
<comment type="similarity">
    <text evidence="1 6">Belongs to the class I-like SAM-binding methyltransferase superfamily. RsmB/NOP family.</text>
</comment>
<dbReference type="CDD" id="cd02440">
    <property type="entry name" value="AdoMet_MTases"/>
    <property type="match status" value="1"/>
</dbReference>
<feature type="domain" description="SAM-dependent MTase RsmB/NOP-type" evidence="7">
    <location>
        <begin position="31"/>
        <end position="316"/>
    </location>
</feature>
<reference evidence="8 9" key="1">
    <citation type="journal article" date="2024" name="Front. Microbiol.">
        <title>Novel thermophilic genera Geochorda gen. nov. and Carboxydochorda gen. nov. from the deep terrestrial subsurface reveal the ecophysiological diversity in the class Limnochordia.</title>
        <authorList>
            <person name="Karnachuk O.V."/>
            <person name="Lukina A.P."/>
            <person name="Avakyan M.R."/>
            <person name="Kadnikov V.V."/>
            <person name="Begmatov S."/>
            <person name="Beletsky A.V."/>
            <person name="Vlasova K.G."/>
            <person name="Novikov A.A."/>
            <person name="Shcherbakova V.A."/>
            <person name="Mardanov A.V."/>
            <person name="Ravin N.V."/>
        </authorList>
    </citation>
    <scope>NUCLEOTIDE SEQUENCE [LARGE SCALE GENOMIC DNA]</scope>
    <source>
        <strain evidence="8 9">L945</strain>
    </source>
</reference>
<name>A0ABZ1BX19_9FIRM</name>
<evidence type="ECO:0000256" key="3">
    <source>
        <dbReference type="ARBA" id="ARBA00022679"/>
    </source>
</evidence>
<feature type="active site" description="Nucleophile" evidence="6">
    <location>
        <position position="246"/>
    </location>
</feature>
<dbReference type="RefSeq" id="WP_324716483.1">
    <property type="nucleotide sequence ID" value="NZ_CP141615.1"/>
</dbReference>
<feature type="binding site" evidence="6">
    <location>
        <position position="192"/>
    </location>
    <ligand>
        <name>S-adenosyl-L-methionine</name>
        <dbReference type="ChEBI" id="CHEBI:59789"/>
    </ligand>
</feature>
<dbReference type="InterPro" id="IPR049560">
    <property type="entry name" value="MeTrfase_RsmB-F_NOP2_cat"/>
</dbReference>
<dbReference type="Gene3D" id="3.40.50.150">
    <property type="entry name" value="Vaccinia Virus protein VP39"/>
    <property type="match status" value="1"/>
</dbReference>
<dbReference type="InterPro" id="IPR001678">
    <property type="entry name" value="MeTrfase_RsmB-F_NOP2_dom"/>
</dbReference>
<proteinExistence type="inferred from homology"/>